<evidence type="ECO:0000256" key="1">
    <source>
        <dbReference type="SAM" id="MobiDB-lite"/>
    </source>
</evidence>
<feature type="region of interest" description="Disordered" evidence="1">
    <location>
        <begin position="64"/>
        <end position="90"/>
    </location>
</feature>
<reference evidence="2 3" key="1">
    <citation type="submission" date="2023-09" db="EMBL/GenBank/DDBJ databases">
        <authorList>
            <person name="Wang M."/>
        </authorList>
    </citation>
    <scope>NUCLEOTIDE SEQUENCE [LARGE SCALE GENOMIC DNA]</scope>
    <source>
        <strain evidence="2">GT-2023</strain>
        <tissue evidence="2">Liver</tissue>
    </source>
</reference>
<accession>A0ABR3N7D2</accession>
<sequence length="90" mass="10046">MMLVVNLRTSDYCPTEGLWAGKDTTRRQTQFVALGCGEQVLLCPFGSVRLAALSHATSLMVRSKRRMDSGMEKERASARNALRGIRHHPD</sequence>
<proteinExistence type="predicted"/>
<gene>
    <name evidence="2" type="ORF">QQF64_028608</name>
</gene>
<feature type="compositionally biased region" description="Basic and acidic residues" evidence="1">
    <location>
        <begin position="66"/>
        <end position="77"/>
    </location>
</feature>
<evidence type="ECO:0000313" key="3">
    <source>
        <dbReference type="Proteomes" id="UP001558613"/>
    </source>
</evidence>
<organism evidence="2 3">
    <name type="scientific">Cirrhinus molitorella</name>
    <name type="common">mud carp</name>
    <dbReference type="NCBI Taxonomy" id="172907"/>
    <lineage>
        <taxon>Eukaryota</taxon>
        <taxon>Metazoa</taxon>
        <taxon>Chordata</taxon>
        <taxon>Craniata</taxon>
        <taxon>Vertebrata</taxon>
        <taxon>Euteleostomi</taxon>
        <taxon>Actinopterygii</taxon>
        <taxon>Neopterygii</taxon>
        <taxon>Teleostei</taxon>
        <taxon>Ostariophysi</taxon>
        <taxon>Cypriniformes</taxon>
        <taxon>Cyprinidae</taxon>
        <taxon>Labeoninae</taxon>
        <taxon>Labeonini</taxon>
        <taxon>Cirrhinus</taxon>
    </lineage>
</organism>
<evidence type="ECO:0000313" key="2">
    <source>
        <dbReference type="EMBL" id="KAL1272746.1"/>
    </source>
</evidence>
<dbReference type="EMBL" id="JAYMGO010000006">
    <property type="protein sequence ID" value="KAL1272746.1"/>
    <property type="molecule type" value="Genomic_DNA"/>
</dbReference>
<keyword evidence="3" id="KW-1185">Reference proteome</keyword>
<comment type="caution">
    <text evidence="2">The sequence shown here is derived from an EMBL/GenBank/DDBJ whole genome shotgun (WGS) entry which is preliminary data.</text>
</comment>
<protein>
    <submittedName>
        <fullName evidence="2">Uncharacterized protein</fullName>
    </submittedName>
</protein>
<dbReference type="Proteomes" id="UP001558613">
    <property type="component" value="Unassembled WGS sequence"/>
</dbReference>
<name>A0ABR3N7D2_9TELE</name>